<accession>A0ABQ8VHA5</accession>
<evidence type="ECO:0000313" key="2">
    <source>
        <dbReference type="EMBL" id="KAJ4494322.1"/>
    </source>
</evidence>
<reference evidence="2" key="1">
    <citation type="submission" date="2022-08" db="EMBL/GenBank/DDBJ databases">
        <title>A Global Phylogenomic Analysis of the Shiitake Genus Lentinula.</title>
        <authorList>
            <consortium name="DOE Joint Genome Institute"/>
            <person name="Sierra-Patev S."/>
            <person name="Min B."/>
            <person name="Naranjo-Ortiz M."/>
            <person name="Looney B."/>
            <person name="Konkel Z."/>
            <person name="Slot J.C."/>
            <person name="Sakamoto Y."/>
            <person name="Steenwyk J.L."/>
            <person name="Rokas A."/>
            <person name="Carro J."/>
            <person name="Camarero S."/>
            <person name="Ferreira P."/>
            <person name="Molpeceres G."/>
            <person name="Ruiz-Duenas F.J."/>
            <person name="Serrano A."/>
            <person name="Henrissat B."/>
            <person name="Drula E."/>
            <person name="Hughes K.W."/>
            <person name="Mata J.L."/>
            <person name="Ishikawa N.K."/>
            <person name="Vargas-Isla R."/>
            <person name="Ushijima S."/>
            <person name="Smith C.A."/>
            <person name="Ahrendt S."/>
            <person name="Andreopoulos W."/>
            <person name="He G."/>
            <person name="Labutti K."/>
            <person name="Lipzen A."/>
            <person name="Ng V."/>
            <person name="Riley R."/>
            <person name="Sandor L."/>
            <person name="Barry K."/>
            <person name="Martinez A.T."/>
            <person name="Xiao Y."/>
            <person name="Gibbons J.G."/>
            <person name="Terashima K."/>
            <person name="Grigoriev I.V."/>
            <person name="Hibbett D.S."/>
        </authorList>
    </citation>
    <scope>NUCLEOTIDE SEQUENCE</scope>
    <source>
        <strain evidence="2">RHP3577 ss4</strain>
    </source>
</reference>
<keyword evidence="3" id="KW-1185">Reference proteome</keyword>
<evidence type="ECO:0000313" key="3">
    <source>
        <dbReference type="Proteomes" id="UP001150217"/>
    </source>
</evidence>
<sequence length="190" mass="21146">MVMASKSTQSLQVILDNDPTSSANTSQELTGYGDISQSEINFLPSLPSEIVIERAPSYRRNAKRPLPPTICKNMTTESEEFDGLSALLDNLRTERENIMSQGRKPSQPSVKAGIEQPKFTTRRIPAPLQINNSNGAHRVSENPPSHVSPARPFRGNAPLPRRSPLPRWDLLDPDVYLEGKQYKIRSSHSS</sequence>
<evidence type="ECO:0000256" key="1">
    <source>
        <dbReference type="SAM" id="MobiDB-lite"/>
    </source>
</evidence>
<feature type="region of interest" description="Disordered" evidence="1">
    <location>
        <begin position="1"/>
        <end position="29"/>
    </location>
</feature>
<feature type="compositionally biased region" description="Polar residues" evidence="1">
    <location>
        <begin position="99"/>
        <end position="109"/>
    </location>
</feature>
<dbReference type="Proteomes" id="UP001150217">
    <property type="component" value="Unassembled WGS sequence"/>
</dbReference>
<protein>
    <submittedName>
        <fullName evidence="2">Uncharacterized protein</fullName>
    </submittedName>
</protein>
<proteinExistence type="predicted"/>
<organism evidence="2 3">
    <name type="scientific">Lentinula lateritia</name>
    <dbReference type="NCBI Taxonomy" id="40482"/>
    <lineage>
        <taxon>Eukaryota</taxon>
        <taxon>Fungi</taxon>
        <taxon>Dikarya</taxon>
        <taxon>Basidiomycota</taxon>
        <taxon>Agaricomycotina</taxon>
        <taxon>Agaricomycetes</taxon>
        <taxon>Agaricomycetidae</taxon>
        <taxon>Agaricales</taxon>
        <taxon>Marasmiineae</taxon>
        <taxon>Omphalotaceae</taxon>
        <taxon>Lentinula</taxon>
    </lineage>
</organism>
<dbReference type="EMBL" id="JANVFT010000033">
    <property type="protein sequence ID" value="KAJ4494322.1"/>
    <property type="molecule type" value="Genomic_DNA"/>
</dbReference>
<gene>
    <name evidence="2" type="ORF">C8R41DRAFT_919290</name>
</gene>
<comment type="caution">
    <text evidence="2">The sequence shown here is derived from an EMBL/GenBank/DDBJ whole genome shotgun (WGS) entry which is preliminary data.</text>
</comment>
<name>A0ABQ8VHA5_9AGAR</name>
<feature type="region of interest" description="Disordered" evidence="1">
    <location>
        <begin position="99"/>
        <end position="170"/>
    </location>
</feature>